<keyword evidence="3" id="KW-0274">FAD</keyword>
<dbReference type="STRING" id="685588.A0A067TQE8"/>
<evidence type="ECO:0000313" key="6">
    <source>
        <dbReference type="EMBL" id="KDR82144.1"/>
    </source>
</evidence>
<dbReference type="OrthoDB" id="74360at2759"/>
<dbReference type="Gene3D" id="3.50.50.60">
    <property type="entry name" value="FAD/NAD(P)-binding domain"/>
    <property type="match status" value="2"/>
</dbReference>
<dbReference type="EMBL" id="KL142370">
    <property type="protein sequence ID" value="KDR82144.1"/>
    <property type="molecule type" value="Genomic_DNA"/>
</dbReference>
<dbReference type="PANTHER" id="PTHR42877:SF4">
    <property type="entry name" value="FAD_NAD(P)-BINDING DOMAIN-CONTAINING PROTEIN-RELATED"/>
    <property type="match status" value="1"/>
</dbReference>
<sequence length="546" mass="61968">MKHPAPLSQTYLEEKPRVVIIGAGPGGLSSAIALKRQLGFDNFTVYEKGSEVGGTWRDNIYPGCSSDVPMAFYSLSTDLYDWKESHGYQKDILEYWVYLAKKYNLYPHISFNCKVVSAEWDCAVNQYRIVTEDISTGKLKTSTAHIVISAIGVLETPRYAKIPGLELFKGDVFHSARWDSAVELKGKRVGVIGNGASATQLVPRITEDPRVQVTHFCRSPNWFLPNMRKVHSSSKRWLLRNVPFMMRLHRWSVFLRLELAYTMIFANLVPRSILTSLLSMYITYTAPKEYQNKLIPTFPPGCKRIIFDSGYLEALHRPNLELNWDGIDSIFEDGILTKTGEHVPLDVIIFATGFAADHYPLPIRGKTQTIQEYYEKEHGPKAYLGTAVPDFPNFFMVFGPNTATGHTSIIFTNEVQIDYILQVIKPILEGKVLALEVDPAATDAYNKKIHSSLDRSVFSQCVSWYRVGGEGKVTNAFPQAGITFWLWLRKPNWEHYSGVGADSWLSGEIFSQRYWRWALQISIVLGALFVGVHWFPAFKNTCMGFR</sequence>
<dbReference type="PANTHER" id="PTHR42877">
    <property type="entry name" value="L-ORNITHINE N(5)-MONOOXYGENASE-RELATED"/>
    <property type="match status" value="1"/>
</dbReference>
<dbReference type="PRINTS" id="PR00469">
    <property type="entry name" value="PNDRDTASEII"/>
</dbReference>
<accession>A0A067TQE8</accession>
<evidence type="ECO:0000313" key="7">
    <source>
        <dbReference type="Proteomes" id="UP000027222"/>
    </source>
</evidence>
<name>A0A067TQE8_GALM3</name>
<dbReference type="GO" id="GO:0050661">
    <property type="term" value="F:NADP binding"/>
    <property type="evidence" value="ECO:0007669"/>
    <property type="project" value="InterPro"/>
</dbReference>
<keyword evidence="5" id="KW-0472">Membrane</keyword>
<dbReference type="InterPro" id="IPR020946">
    <property type="entry name" value="Flavin_mOase-like"/>
</dbReference>
<dbReference type="PRINTS" id="PR00368">
    <property type="entry name" value="FADPNR"/>
</dbReference>
<keyword evidence="2" id="KW-0285">Flavoprotein</keyword>
<dbReference type="SUPFAM" id="SSF51905">
    <property type="entry name" value="FAD/NAD(P)-binding domain"/>
    <property type="match status" value="2"/>
</dbReference>
<dbReference type="Pfam" id="PF00743">
    <property type="entry name" value="FMO-like"/>
    <property type="match status" value="1"/>
</dbReference>
<keyword evidence="5" id="KW-0812">Transmembrane</keyword>
<protein>
    <submittedName>
        <fullName evidence="6">Uncharacterized protein</fullName>
    </submittedName>
</protein>
<keyword evidence="4" id="KW-0560">Oxidoreductase</keyword>
<keyword evidence="5" id="KW-1133">Transmembrane helix</keyword>
<evidence type="ECO:0000256" key="2">
    <source>
        <dbReference type="ARBA" id="ARBA00022630"/>
    </source>
</evidence>
<dbReference type="InterPro" id="IPR051209">
    <property type="entry name" value="FAD-bind_Monooxygenase_sf"/>
</dbReference>
<feature type="transmembrane region" description="Helical" evidence="5">
    <location>
        <begin position="514"/>
        <end position="536"/>
    </location>
</feature>
<dbReference type="AlphaFoldDB" id="A0A067TQE8"/>
<organism evidence="6 7">
    <name type="scientific">Galerina marginata (strain CBS 339.88)</name>
    <dbReference type="NCBI Taxonomy" id="685588"/>
    <lineage>
        <taxon>Eukaryota</taxon>
        <taxon>Fungi</taxon>
        <taxon>Dikarya</taxon>
        <taxon>Basidiomycota</taxon>
        <taxon>Agaricomycotina</taxon>
        <taxon>Agaricomycetes</taxon>
        <taxon>Agaricomycetidae</taxon>
        <taxon>Agaricales</taxon>
        <taxon>Agaricineae</taxon>
        <taxon>Strophariaceae</taxon>
        <taxon>Galerina</taxon>
    </lineage>
</organism>
<dbReference type="Proteomes" id="UP000027222">
    <property type="component" value="Unassembled WGS sequence"/>
</dbReference>
<reference evidence="7" key="1">
    <citation type="journal article" date="2014" name="Proc. Natl. Acad. Sci. U.S.A.">
        <title>Extensive sampling of basidiomycete genomes demonstrates inadequacy of the white-rot/brown-rot paradigm for wood decay fungi.</title>
        <authorList>
            <person name="Riley R."/>
            <person name="Salamov A.A."/>
            <person name="Brown D.W."/>
            <person name="Nagy L.G."/>
            <person name="Floudas D."/>
            <person name="Held B.W."/>
            <person name="Levasseur A."/>
            <person name="Lombard V."/>
            <person name="Morin E."/>
            <person name="Otillar R."/>
            <person name="Lindquist E.A."/>
            <person name="Sun H."/>
            <person name="LaButti K.M."/>
            <person name="Schmutz J."/>
            <person name="Jabbour D."/>
            <person name="Luo H."/>
            <person name="Baker S.E."/>
            <person name="Pisabarro A.G."/>
            <person name="Walton J.D."/>
            <person name="Blanchette R.A."/>
            <person name="Henrissat B."/>
            <person name="Martin F."/>
            <person name="Cullen D."/>
            <person name="Hibbett D.S."/>
            <person name="Grigoriev I.V."/>
        </authorList>
    </citation>
    <scope>NUCLEOTIDE SEQUENCE [LARGE SCALE GENOMIC DNA]</scope>
    <source>
        <strain evidence="7">CBS 339.88</strain>
    </source>
</reference>
<evidence type="ECO:0000256" key="5">
    <source>
        <dbReference type="SAM" id="Phobius"/>
    </source>
</evidence>
<dbReference type="HOGENOM" id="CLU_006937_7_0_1"/>
<evidence type="ECO:0000256" key="4">
    <source>
        <dbReference type="ARBA" id="ARBA00023002"/>
    </source>
</evidence>
<keyword evidence="7" id="KW-1185">Reference proteome</keyword>
<evidence type="ECO:0000256" key="1">
    <source>
        <dbReference type="ARBA" id="ARBA00010139"/>
    </source>
</evidence>
<dbReference type="GO" id="GO:0050660">
    <property type="term" value="F:flavin adenine dinucleotide binding"/>
    <property type="evidence" value="ECO:0007669"/>
    <property type="project" value="InterPro"/>
</dbReference>
<dbReference type="GO" id="GO:0004499">
    <property type="term" value="F:N,N-dimethylaniline monooxygenase activity"/>
    <property type="evidence" value="ECO:0007669"/>
    <property type="project" value="InterPro"/>
</dbReference>
<gene>
    <name evidence="6" type="ORF">GALMADRAFT_222024</name>
</gene>
<dbReference type="InterPro" id="IPR036188">
    <property type="entry name" value="FAD/NAD-bd_sf"/>
</dbReference>
<evidence type="ECO:0000256" key="3">
    <source>
        <dbReference type="ARBA" id="ARBA00022827"/>
    </source>
</evidence>
<proteinExistence type="inferred from homology"/>
<comment type="similarity">
    <text evidence="1">Belongs to the FAD-binding monooxygenase family.</text>
</comment>